<dbReference type="EMBL" id="SUNJ01014862">
    <property type="protein sequence ID" value="TPP56206.1"/>
    <property type="molecule type" value="Genomic_DNA"/>
</dbReference>
<protein>
    <submittedName>
        <fullName evidence="1">Uncharacterized protein</fullName>
    </submittedName>
</protein>
<evidence type="ECO:0000313" key="1">
    <source>
        <dbReference type="EMBL" id="TPP56206.1"/>
    </source>
</evidence>
<name>A0A504Y6L0_FASGI</name>
<keyword evidence="2" id="KW-1185">Reference proteome</keyword>
<sequence>MSQRRRNRRVRKIQVERRNWLHWPNKLAAVVRLLRALEDRVEPLDVVVEKKGGNIPSAVN</sequence>
<comment type="caution">
    <text evidence="1">The sequence shown here is derived from an EMBL/GenBank/DDBJ whole genome shotgun (WGS) entry which is preliminary data.</text>
</comment>
<organism evidence="1 2">
    <name type="scientific">Fasciola gigantica</name>
    <name type="common">Giant liver fluke</name>
    <dbReference type="NCBI Taxonomy" id="46835"/>
    <lineage>
        <taxon>Eukaryota</taxon>
        <taxon>Metazoa</taxon>
        <taxon>Spiralia</taxon>
        <taxon>Lophotrochozoa</taxon>
        <taxon>Platyhelminthes</taxon>
        <taxon>Trematoda</taxon>
        <taxon>Digenea</taxon>
        <taxon>Plagiorchiida</taxon>
        <taxon>Echinostomata</taxon>
        <taxon>Echinostomatoidea</taxon>
        <taxon>Fasciolidae</taxon>
        <taxon>Fasciola</taxon>
    </lineage>
</organism>
<dbReference type="AlphaFoldDB" id="A0A504Y6L0"/>
<gene>
    <name evidence="1" type="ORF">FGIG_12032</name>
</gene>
<evidence type="ECO:0000313" key="2">
    <source>
        <dbReference type="Proteomes" id="UP000316759"/>
    </source>
</evidence>
<dbReference type="Proteomes" id="UP000316759">
    <property type="component" value="Unassembled WGS sequence"/>
</dbReference>
<proteinExistence type="predicted"/>
<accession>A0A504Y6L0</accession>
<reference evidence="1 2" key="1">
    <citation type="submission" date="2019-04" db="EMBL/GenBank/DDBJ databases">
        <title>Annotation for the trematode Fasciola gigantica.</title>
        <authorList>
            <person name="Choi Y.-J."/>
        </authorList>
    </citation>
    <scope>NUCLEOTIDE SEQUENCE [LARGE SCALE GENOMIC DNA]</scope>
    <source>
        <strain evidence="1">Uganda_cow_1</strain>
    </source>
</reference>